<dbReference type="GO" id="GO:0005743">
    <property type="term" value="C:mitochondrial inner membrane"/>
    <property type="evidence" value="ECO:0007669"/>
    <property type="project" value="UniProtKB-SubCell"/>
</dbReference>
<gene>
    <name evidence="10" type="ORF">TBRA_LOCUS15713</name>
</gene>
<sequence length="126" mass="14325">MSSPSAYQRLVQRVAARLPDKAREVFLHPAGPTTIFFWAPTFKWGLVIAGIGDINRPVENISLSQTFSLMMTGLIWSREITIAESARGVTNVYVALTNVYNFTRGYMYQVQQQQQQGDPKKRDKKK</sequence>
<protein>
    <recommendedName>
        <fullName evidence="9">Mitochondrial pyruvate carrier</fullName>
    </recommendedName>
</protein>
<evidence type="ECO:0000256" key="6">
    <source>
        <dbReference type="ARBA" id="ARBA00022989"/>
    </source>
</evidence>
<evidence type="ECO:0000256" key="9">
    <source>
        <dbReference type="RuleBase" id="RU363100"/>
    </source>
</evidence>
<evidence type="ECO:0000256" key="1">
    <source>
        <dbReference type="ARBA" id="ARBA00004448"/>
    </source>
</evidence>
<dbReference type="InterPro" id="IPR005336">
    <property type="entry name" value="MPC"/>
</dbReference>
<evidence type="ECO:0000313" key="11">
    <source>
        <dbReference type="Proteomes" id="UP000479190"/>
    </source>
</evidence>
<keyword evidence="4" id="KW-0812">Transmembrane</keyword>
<evidence type="ECO:0000256" key="3">
    <source>
        <dbReference type="ARBA" id="ARBA00022448"/>
    </source>
</evidence>
<dbReference type="EMBL" id="CADCXV010001397">
    <property type="protein sequence ID" value="CAB0044125.1"/>
    <property type="molecule type" value="Genomic_DNA"/>
</dbReference>
<evidence type="ECO:0000256" key="2">
    <source>
        <dbReference type="ARBA" id="ARBA00006416"/>
    </source>
</evidence>
<comment type="function">
    <text evidence="9">Mediates the uptake of pyruvate into mitochondria.</text>
</comment>
<evidence type="ECO:0000256" key="7">
    <source>
        <dbReference type="ARBA" id="ARBA00023128"/>
    </source>
</evidence>
<accession>A0A6H5J3Q0</accession>
<keyword evidence="6" id="KW-1133">Transmembrane helix</keyword>
<evidence type="ECO:0000256" key="8">
    <source>
        <dbReference type="ARBA" id="ARBA00023136"/>
    </source>
</evidence>
<dbReference type="AlphaFoldDB" id="A0A6H5J3Q0"/>
<dbReference type="OrthoDB" id="869189at2759"/>
<evidence type="ECO:0000256" key="5">
    <source>
        <dbReference type="ARBA" id="ARBA00022792"/>
    </source>
</evidence>
<keyword evidence="8" id="KW-0472">Membrane</keyword>
<keyword evidence="5 9" id="KW-0999">Mitochondrion inner membrane</keyword>
<name>A0A6H5J3Q0_9HYME</name>
<keyword evidence="3 9" id="KW-0813">Transport</keyword>
<dbReference type="GO" id="GO:0006850">
    <property type="term" value="P:pyruvate import into mitochondria"/>
    <property type="evidence" value="ECO:0007669"/>
    <property type="project" value="InterPro"/>
</dbReference>
<reference evidence="10 11" key="1">
    <citation type="submission" date="2020-02" db="EMBL/GenBank/DDBJ databases">
        <authorList>
            <person name="Ferguson B K."/>
        </authorList>
    </citation>
    <scope>NUCLEOTIDE SEQUENCE [LARGE SCALE GENOMIC DNA]</scope>
</reference>
<comment type="similarity">
    <text evidence="2 9">Belongs to the mitochondrial pyruvate carrier (MPC) (TC 2.A.105) family.</text>
</comment>
<keyword evidence="11" id="KW-1185">Reference proteome</keyword>
<dbReference type="Pfam" id="PF03650">
    <property type="entry name" value="MPC"/>
    <property type="match status" value="1"/>
</dbReference>
<proteinExistence type="inferred from homology"/>
<keyword evidence="7 9" id="KW-0496">Mitochondrion</keyword>
<organism evidence="10 11">
    <name type="scientific">Trichogramma brassicae</name>
    <dbReference type="NCBI Taxonomy" id="86971"/>
    <lineage>
        <taxon>Eukaryota</taxon>
        <taxon>Metazoa</taxon>
        <taxon>Ecdysozoa</taxon>
        <taxon>Arthropoda</taxon>
        <taxon>Hexapoda</taxon>
        <taxon>Insecta</taxon>
        <taxon>Pterygota</taxon>
        <taxon>Neoptera</taxon>
        <taxon>Endopterygota</taxon>
        <taxon>Hymenoptera</taxon>
        <taxon>Apocrita</taxon>
        <taxon>Proctotrupomorpha</taxon>
        <taxon>Chalcidoidea</taxon>
        <taxon>Trichogrammatidae</taxon>
        <taxon>Trichogramma</taxon>
    </lineage>
</organism>
<comment type="subcellular location">
    <subcellularLocation>
        <location evidence="1 9">Mitochondrion inner membrane</location>
        <topology evidence="1 9">Multi-pass membrane protein</topology>
    </subcellularLocation>
</comment>
<dbReference type="Proteomes" id="UP000479190">
    <property type="component" value="Unassembled WGS sequence"/>
</dbReference>
<evidence type="ECO:0000256" key="4">
    <source>
        <dbReference type="ARBA" id="ARBA00022692"/>
    </source>
</evidence>
<evidence type="ECO:0000313" key="10">
    <source>
        <dbReference type="EMBL" id="CAB0044125.1"/>
    </source>
</evidence>